<organism evidence="6 7">
    <name type="scientific">Ectocarpus siliculosus</name>
    <name type="common">Brown alga</name>
    <name type="synonym">Conferva siliculosa</name>
    <dbReference type="NCBI Taxonomy" id="2880"/>
    <lineage>
        <taxon>Eukaryota</taxon>
        <taxon>Sar</taxon>
        <taxon>Stramenopiles</taxon>
        <taxon>Ochrophyta</taxon>
        <taxon>PX clade</taxon>
        <taxon>Phaeophyceae</taxon>
        <taxon>Ectocarpales</taxon>
        <taxon>Ectocarpaceae</taxon>
        <taxon>Ectocarpus</taxon>
    </lineage>
</organism>
<feature type="compositionally biased region" description="Basic and acidic residues" evidence="3">
    <location>
        <begin position="66"/>
        <end position="82"/>
    </location>
</feature>
<feature type="compositionally biased region" description="Low complexity" evidence="3">
    <location>
        <begin position="324"/>
        <end position="336"/>
    </location>
</feature>
<feature type="region of interest" description="Disordered" evidence="3">
    <location>
        <begin position="917"/>
        <end position="961"/>
    </location>
</feature>
<feature type="compositionally biased region" description="Acidic residues" evidence="3">
    <location>
        <begin position="939"/>
        <end position="948"/>
    </location>
</feature>
<keyword evidence="1" id="KW-0547">Nucleotide-binding</keyword>
<feature type="region of interest" description="Disordered" evidence="3">
    <location>
        <begin position="433"/>
        <end position="484"/>
    </location>
</feature>
<dbReference type="PROSITE" id="PS51194">
    <property type="entry name" value="HELICASE_CTER"/>
    <property type="match status" value="1"/>
</dbReference>
<dbReference type="Proteomes" id="UP000002630">
    <property type="component" value="Linkage Group LG20"/>
</dbReference>
<dbReference type="SMART" id="SM00487">
    <property type="entry name" value="DEXDc"/>
    <property type="match status" value="1"/>
</dbReference>
<dbReference type="Pfam" id="PF09369">
    <property type="entry name" value="MZB"/>
    <property type="match status" value="1"/>
</dbReference>
<feature type="region of interest" description="Disordered" evidence="3">
    <location>
        <begin position="1"/>
        <end position="92"/>
    </location>
</feature>
<feature type="compositionally biased region" description="Gly residues" evidence="3">
    <location>
        <begin position="923"/>
        <end position="938"/>
    </location>
</feature>
<dbReference type="GO" id="GO:0043138">
    <property type="term" value="F:3'-5' DNA helicase activity"/>
    <property type="evidence" value="ECO:0007669"/>
    <property type="project" value="TreeGrafter"/>
</dbReference>
<proteinExistence type="predicted"/>
<evidence type="ECO:0000256" key="3">
    <source>
        <dbReference type="SAM" id="MobiDB-lite"/>
    </source>
</evidence>
<evidence type="ECO:0000256" key="1">
    <source>
        <dbReference type="ARBA" id="ARBA00022741"/>
    </source>
</evidence>
<reference evidence="6 7" key="1">
    <citation type="journal article" date="2010" name="Nature">
        <title>The Ectocarpus genome and the independent evolution of multicellularity in brown algae.</title>
        <authorList>
            <person name="Cock J.M."/>
            <person name="Sterck L."/>
            <person name="Rouze P."/>
            <person name="Scornet D."/>
            <person name="Allen A.E."/>
            <person name="Amoutzias G."/>
            <person name="Anthouard V."/>
            <person name="Artiguenave F."/>
            <person name="Aury J.M."/>
            <person name="Badger J.H."/>
            <person name="Beszteri B."/>
            <person name="Billiau K."/>
            <person name="Bonnet E."/>
            <person name="Bothwell J.H."/>
            <person name="Bowler C."/>
            <person name="Boyen C."/>
            <person name="Brownlee C."/>
            <person name="Carrano C.J."/>
            <person name="Charrier B."/>
            <person name="Cho G.Y."/>
            <person name="Coelho S.M."/>
            <person name="Collen J."/>
            <person name="Corre E."/>
            <person name="Da Silva C."/>
            <person name="Delage L."/>
            <person name="Delaroque N."/>
            <person name="Dittami S.M."/>
            <person name="Doulbeau S."/>
            <person name="Elias M."/>
            <person name="Farnham G."/>
            <person name="Gachon C.M."/>
            <person name="Gschloessl B."/>
            <person name="Heesch S."/>
            <person name="Jabbari K."/>
            <person name="Jubin C."/>
            <person name="Kawai H."/>
            <person name="Kimura K."/>
            <person name="Kloareg B."/>
            <person name="Kupper F.C."/>
            <person name="Lang D."/>
            <person name="Le Bail A."/>
            <person name="Leblanc C."/>
            <person name="Lerouge P."/>
            <person name="Lohr M."/>
            <person name="Lopez P.J."/>
            <person name="Martens C."/>
            <person name="Maumus F."/>
            <person name="Michel G."/>
            <person name="Miranda-Saavedra D."/>
            <person name="Morales J."/>
            <person name="Moreau H."/>
            <person name="Motomura T."/>
            <person name="Nagasato C."/>
            <person name="Napoli C.A."/>
            <person name="Nelson D.R."/>
            <person name="Nyvall-Collen P."/>
            <person name="Peters A.F."/>
            <person name="Pommier C."/>
            <person name="Potin P."/>
            <person name="Poulain J."/>
            <person name="Quesneville H."/>
            <person name="Read B."/>
            <person name="Rensing S.A."/>
            <person name="Ritter A."/>
            <person name="Rousvoal S."/>
            <person name="Samanta M."/>
            <person name="Samson G."/>
            <person name="Schroeder D.C."/>
            <person name="Segurens B."/>
            <person name="Strittmatter M."/>
            <person name="Tonon T."/>
            <person name="Tregear J.W."/>
            <person name="Valentin K."/>
            <person name="von Dassow P."/>
            <person name="Yamagishi T."/>
            <person name="Van de Peer Y."/>
            <person name="Wincker P."/>
        </authorList>
    </citation>
    <scope>NUCLEOTIDE SEQUENCE [LARGE SCALE GENOMIC DNA]</scope>
    <source>
        <strain evidence="7">Ec32 / CCAP1310/4</strain>
    </source>
</reference>
<keyword evidence="6" id="KW-0378">Hydrolase</keyword>
<keyword evidence="2" id="KW-0067">ATP-binding</keyword>
<dbReference type="OrthoDB" id="18781at2759"/>
<dbReference type="GO" id="GO:0005524">
    <property type="term" value="F:ATP binding"/>
    <property type="evidence" value="ECO:0007669"/>
    <property type="project" value="UniProtKB-KW"/>
</dbReference>
<evidence type="ECO:0000256" key="2">
    <source>
        <dbReference type="ARBA" id="ARBA00022840"/>
    </source>
</evidence>
<evidence type="ECO:0000259" key="5">
    <source>
        <dbReference type="PROSITE" id="PS51194"/>
    </source>
</evidence>
<dbReference type="OMA" id="GAVHLHQ"/>
<dbReference type="InterPro" id="IPR018973">
    <property type="entry name" value="MZB"/>
</dbReference>
<dbReference type="AlphaFoldDB" id="D8LLG5"/>
<dbReference type="EMBL" id="FN649745">
    <property type="protein sequence ID" value="CBN77163.1"/>
    <property type="molecule type" value="Genomic_DNA"/>
</dbReference>
<dbReference type="eggNOG" id="KOG4150">
    <property type="taxonomic scope" value="Eukaryota"/>
</dbReference>
<dbReference type="GO" id="GO:0003676">
    <property type="term" value="F:nucleic acid binding"/>
    <property type="evidence" value="ECO:0007669"/>
    <property type="project" value="InterPro"/>
</dbReference>
<keyword evidence="6" id="KW-0347">Helicase</keyword>
<dbReference type="InterPro" id="IPR001650">
    <property type="entry name" value="Helicase_C-like"/>
</dbReference>
<dbReference type="Gene3D" id="3.40.50.300">
    <property type="entry name" value="P-loop containing nucleotide triphosphate hydrolases"/>
    <property type="match status" value="2"/>
</dbReference>
<dbReference type="InterPro" id="IPR011545">
    <property type="entry name" value="DEAD/DEAH_box_helicase_dom"/>
</dbReference>
<evidence type="ECO:0000313" key="6">
    <source>
        <dbReference type="EMBL" id="CBN77163.1"/>
    </source>
</evidence>
<feature type="domain" description="Helicase ATP-binding" evidence="4">
    <location>
        <begin position="161"/>
        <end position="289"/>
    </location>
</feature>
<dbReference type="PANTHER" id="PTHR47957">
    <property type="entry name" value="ATP-DEPENDENT HELICASE HRQ1"/>
    <property type="match status" value="1"/>
</dbReference>
<dbReference type="SMART" id="SM00490">
    <property type="entry name" value="HELICc"/>
    <property type="match status" value="1"/>
</dbReference>
<dbReference type="SUPFAM" id="SSF52540">
    <property type="entry name" value="P-loop containing nucleoside triphosphate hydrolases"/>
    <property type="match status" value="2"/>
</dbReference>
<gene>
    <name evidence="6" type="ORF">Esi_0036_0155</name>
</gene>
<sequence length="990" mass="102764">MGGNDGLQSAGPPCESRRLELRFPQKNTADGGTSDRAAAAVGWRENRDQRARSGGALNPSAKGKRPRGEGRAGSEGGGKQDEGPPGAEEGAAEKLRFDPLRALEYLKSLPIYEDQAVYSETLPGRSGEYEDTLRPLHPELKAALERSKGVTRLFKHQALAIDAAAAGRHVALSTATSSGKSVVFNVSVIDAIVGPRPDAVALYLFPTKALAQDQLRSLKELVGASPYLSQRVRPMTLDGDTPFRERGAVVEEANIILTNPDMLHASVLPGHKKFRRILGNLSHVVIDEGAKKAAVSAGGAGGGGGGGEVGPGAAAAGGGRQGEGEQAVSDAASRSRGGAGGSASGVPAKEGGVEDTGDEESNGGGGGGGGSGAATGKAAGAAAAAAAKGRTRGSKKRGRGEQRAGAAGGGSPESAALLEAGIVGDMAAVASAIGDPSSGGSGGDAGTPGSRTRTPGSGAAGGEGEEEGEGGGEGGGGGEWEDGRRRSPICETAQILAALVKQRVKTLAFCRTRKLTELTLRYGHQDLGKTAPQMVPLVQGYRGGYTKDERRKIEGSLFANKLLGVTATCALELGVDIGELDVTLHLGFPGSVSSLRQQAGRAGRGGKDSLAIMVLFQDPISEFFVRNPAELLHKAPEAAVLDSNNELVIDTLADDGDGFPRIGLAHDRPCRVVDDSKGGEPYDSVEYSRSFFSLFQGAIYLHQARQYLVTRLDLGAHVAHTTPVKVNYYTAARNNVEVNVTKRLEVSEDKHAHTGCVNVVCTVYGFVKKQMGTGRVLERGECSLPPLQYATRAFWLDVGETARRRVEEEGLDLEGGIHAVGHALLAVVPLFLLCDAADVDCEHARPHHSRPQPQRILVFDRRPGGVGVSDAMFGCHRGVLSKALELVEGCPCPDGCLACIHDHGCTGYNARKAVDAASRGEGRGGGGSSGSGAGAGGEGMEEEEEEGGEVAPITSPRKKQRLRNLRLAKGMERAREKDIAVVGCWIPSVP</sequence>
<dbReference type="InParanoid" id="D8LLG5"/>
<accession>D8LLG5</accession>
<feature type="compositionally biased region" description="Gly residues" evidence="3">
    <location>
        <begin position="298"/>
        <end position="321"/>
    </location>
</feature>
<dbReference type="GO" id="GO:0006289">
    <property type="term" value="P:nucleotide-excision repair"/>
    <property type="evidence" value="ECO:0007669"/>
    <property type="project" value="TreeGrafter"/>
</dbReference>
<evidence type="ECO:0000259" key="4">
    <source>
        <dbReference type="PROSITE" id="PS51192"/>
    </source>
</evidence>
<name>D8LLG5_ECTSI</name>
<dbReference type="EMBL" id="FN648553">
    <property type="protein sequence ID" value="CBN77163.1"/>
    <property type="molecule type" value="Genomic_DNA"/>
</dbReference>
<feature type="compositionally biased region" description="Low complexity" evidence="3">
    <location>
        <begin position="374"/>
        <end position="388"/>
    </location>
</feature>
<feature type="compositionally biased region" description="Gly residues" evidence="3">
    <location>
        <begin position="362"/>
        <end position="373"/>
    </location>
</feature>
<evidence type="ECO:0000313" key="7">
    <source>
        <dbReference type="Proteomes" id="UP000002630"/>
    </source>
</evidence>
<dbReference type="GO" id="GO:0005634">
    <property type="term" value="C:nucleus"/>
    <property type="evidence" value="ECO:0007669"/>
    <property type="project" value="TreeGrafter"/>
</dbReference>
<dbReference type="InterPro" id="IPR027417">
    <property type="entry name" value="P-loop_NTPase"/>
</dbReference>
<dbReference type="Pfam" id="PF00271">
    <property type="entry name" value="Helicase_C"/>
    <property type="match status" value="1"/>
</dbReference>
<dbReference type="Pfam" id="PF00270">
    <property type="entry name" value="DEAD"/>
    <property type="match status" value="1"/>
</dbReference>
<feature type="domain" description="Helicase C-terminal" evidence="5">
    <location>
        <begin position="494"/>
        <end position="647"/>
    </location>
</feature>
<dbReference type="STRING" id="2880.D8LLG5"/>
<feature type="region of interest" description="Disordered" evidence="3">
    <location>
        <begin position="295"/>
        <end position="413"/>
    </location>
</feature>
<feature type="compositionally biased region" description="Basic residues" evidence="3">
    <location>
        <begin position="389"/>
        <end position="398"/>
    </location>
</feature>
<dbReference type="GO" id="GO:0036297">
    <property type="term" value="P:interstrand cross-link repair"/>
    <property type="evidence" value="ECO:0007669"/>
    <property type="project" value="TreeGrafter"/>
</dbReference>
<dbReference type="PROSITE" id="PS51192">
    <property type="entry name" value="HELICASE_ATP_BIND_1"/>
    <property type="match status" value="1"/>
</dbReference>
<dbReference type="InterPro" id="IPR014001">
    <property type="entry name" value="Helicase_ATP-bd"/>
</dbReference>
<dbReference type="PANTHER" id="PTHR47957:SF3">
    <property type="entry name" value="ATP-DEPENDENT HELICASE HRQ1"/>
    <property type="match status" value="1"/>
</dbReference>
<dbReference type="CDD" id="cd18797">
    <property type="entry name" value="SF2_C_Hrq"/>
    <property type="match status" value="1"/>
</dbReference>
<keyword evidence="7" id="KW-1185">Reference proteome</keyword>
<feature type="compositionally biased region" description="Gly residues" evidence="3">
    <location>
        <begin position="437"/>
        <end position="446"/>
    </location>
</feature>
<protein>
    <submittedName>
        <fullName evidence="6">DEAD/DEAH box helicase domain-containing protein</fullName>
    </submittedName>
</protein>